<proteinExistence type="predicted"/>
<dbReference type="OrthoDB" id="9788881at2"/>
<dbReference type="AlphaFoldDB" id="A0A1S2M8S2"/>
<dbReference type="RefSeq" id="WP_071389083.1">
    <property type="nucleotide sequence ID" value="NZ_MLQS01000002.1"/>
</dbReference>
<dbReference type="InterPro" id="IPR036515">
    <property type="entry name" value="Transposase_17_sf"/>
</dbReference>
<keyword evidence="2" id="KW-1185">Reference proteome</keyword>
<dbReference type="GO" id="GO:0004803">
    <property type="term" value="F:transposase activity"/>
    <property type="evidence" value="ECO:0007669"/>
    <property type="project" value="InterPro"/>
</dbReference>
<dbReference type="Gene3D" id="3.30.70.1290">
    <property type="entry name" value="Transposase IS200-like"/>
    <property type="match status" value="1"/>
</dbReference>
<dbReference type="GO" id="GO:0006313">
    <property type="term" value="P:DNA transposition"/>
    <property type="evidence" value="ECO:0007669"/>
    <property type="project" value="InterPro"/>
</dbReference>
<dbReference type="Proteomes" id="UP000180057">
    <property type="component" value="Unassembled WGS sequence"/>
</dbReference>
<evidence type="ECO:0000313" key="1">
    <source>
        <dbReference type="EMBL" id="OIJ20996.1"/>
    </source>
</evidence>
<evidence type="ECO:0000313" key="2">
    <source>
        <dbReference type="Proteomes" id="UP000180057"/>
    </source>
</evidence>
<accession>A0A1S2M8S2</accession>
<sequence>MSEKHVIWFPGAIYSISCYDSFNRQLFNRDKDYINFLSLLELVRYHYPFYLHAYSLTPNEIYLLIETTHVPIQDIIKKLTQQYESTFTLIDSANEFLKASKLIHLMGNRQNYRWSSYLSFISHVPNDHIVTSRILNYFPDPKMKHYRKFVEENVLSKL</sequence>
<name>A0A1S2M8S2_9BACI</name>
<comment type="caution">
    <text evidence="1">The sequence shown here is derived from an EMBL/GenBank/DDBJ whole genome shotgun (WGS) entry which is preliminary data.</text>
</comment>
<gene>
    <name evidence="1" type="ORF">BKP45_07330</name>
</gene>
<protein>
    <recommendedName>
        <fullName evidence="3">Transposase IS200-like domain-containing protein</fullName>
    </recommendedName>
</protein>
<evidence type="ECO:0008006" key="3">
    <source>
        <dbReference type="Google" id="ProtNLM"/>
    </source>
</evidence>
<organism evidence="1 2">
    <name type="scientific">Anaerobacillus alkalidiazotrophicus</name>
    <dbReference type="NCBI Taxonomy" id="472963"/>
    <lineage>
        <taxon>Bacteria</taxon>
        <taxon>Bacillati</taxon>
        <taxon>Bacillota</taxon>
        <taxon>Bacilli</taxon>
        <taxon>Bacillales</taxon>
        <taxon>Bacillaceae</taxon>
        <taxon>Anaerobacillus</taxon>
    </lineage>
</organism>
<dbReference type="GO" id="GO:0003677">
    <property type="term" value="F:DNA binding"/>
    <property type="evidence" value="ECO:0007669"/>
    <property type="project" value="InterPro"/>
</dbReference>
<dbReference type="STRING" id="472963.BKP45_07330"/>
<reference evidence="1 2" key="1">
    <citation type="submission" date="2016-10" db="EMBL/GenBank/DDBJ databases">
        <title>Draft genome sequences of four alkaliphilic bacteria belonging to the Anaerobacillus genus.</title>
        <authorList>
            <person name="Bassil N.M."/>
            <person name="Lloyd J.R."/>
        </authorList>
    </citation>
    <scope>NUCLEOTIDE SEQUENCE [LARGE SCALE GENOMIC DNA]</scope>
    <source>
        <strain evidence="1 2">DSM 22531</strain>
    </source>
</reference>
<dbReference type="EMBL" id="MLQS01000002">
    <property type="protein sequence ID" value="OIJ20996.1"/>
    <property type="molecule type" value="Genomic_DNA"/>
</dbReference>